<keyword evidence="9 15" id="KW-0249">Electron transport</keyword>
<proteinExistence type="inferred from homology"/>
<sequence>MVVGSLILFFSLSPYFSVFGILVQALSLSIIFCLFGFPFFSLLLILIYAGGMLVVFLFSTLLTAERHPESIVQEIVLFGLGSMIVIVPLVYSWETPVNSLSFVGLNQEMLLGNLFSVPLAIVTCVVAFVLLIALMGVLSINFEHTYSNLRKL</sequence>
<evidence type="ECO:0000256" key="13">
    <source>
        <dbReference type="ARBA" id="ARBA00023136"/>
    </source>
</evidence>
<dbReference type="Pfam" id="PF00499">
    <property type="entry name" value="Oxidored_q3"/>
    <property type="match status" value="1"/>
</dbReference>
<evidence type="ECO:0000256" key="8">
    <source>
        <dbReference type="ARBA" id="ARBA00022967"/>
    </source>
</evidence>
<keyword evidence="11 15" id="KW-0520">NAD</keyword>
<evidence type="ECO:0000256" key="3">
    <source>
        <dbReference type="ARBA" id="ARBA00012944"/>
    </source>
</evidence>
<keyword evidence="8 15" id="KW-1278">Translocase</keyword>
<dbReference type="EMBL" id="FN562577">
    <property type="protein sequence ID" value="CBH40121.1"/>
    <property type="molecule type" value="Genomic_DNA"/>
</dbReference>
<feature type="transmembrane region" description="Helical" evidence="15">
    <location>
        <begin position="75"/>
        <end position="93"/>
    </location>
</feature>
<protein>
    <recommendedName>
        <fullName evidence="4 15">NADH-ubiquinone oxidoreductase chain 6</fullName>
        <ecNumber evidence="3 15">7.1.1.2</ecNumber>
    </recommendedName>
</protein>
<evidence type="ECO:0000256" key="7">
    <source>
        <dbReference type="ARBA" id="ARBA00022692"/>
    </source>
</evidence>
<dbReference type="InterPro" id="IPR001457">
    <property type="entry name" value="NADH_UbQ/plastoQ_OxRdtase_su6"/>
</dbReference>
<evidence type="ECO:0000256" key="5">
    <source>
        <dbReference type="ARBA" id="ARBA00022448"/>
    </source>
</evidence>
<comment type="subcellular location">
    <subcellularLocation>
        <location evidence="1 15">Mitochondrion membrane</location>
        <topology evidence="1 15">Multi-pass membrane protein</topology>
    </subcellularLocation>
</comment>
<dbReference type="InterPro" id="IPR042106">
    <property type="entry name" value="Nuo/plastoQ_OxRdtase_6_NuoJ"/>
</dbReference>
<dbReference type="EC" id="7.1.1.2" evidence="3 15"/>
<feature type="transmembrane region" description="Helical" evidence="15">
    <location>
        <begin position="43"/>
        <end position="63"/>
    </location>
</feature>
<gene>
    <name evidence="16" type="primary">NADH6</name>
</gene>
<evidence type="ECO:0000256" key="10">
    <source>
        <dbReference type="ARBA" id="ARBA00022989"/>
    </source>
</evidence>
<evidence type="ECO:0000256" key="6">
    <source>
        <dbReference type="ARBA" id="ARBA00022660"/>
    </source>
</evidence>
<feature type="transmembrane region" description="Helical" evidence="15">
    <location>
        <begin position="113"/>
        <end position="142"/>
    </location>
</feature>
<evidence type="ECO:0000256" key="12">
    <source>
        <dbReference type="ARBA" id="ARBA00023128"/>
    </source>
</evidence>
<dbReference type="GO" id="GO:0031966">
    <property type="term" value="C:mitochondrial membrane"/>
    <property type="evidence" value="ECO:0007669"/>
    <property type="project" value="UniProtKB-SubCell"/>
</dbReference>
<evidence type="ECO:0000313" key="16">
    <source>
        <dbReference type="EMBL" id="CBH40121.1"/>
    </source>
</evidence>
<keyword evidence="10 15" id="KW-1133">Transmembrane helix</keyword>
<organism evidence="16">
    <name type="scientific">Ophiocomina nigra</name>
    <dbReference type="NCBI Taxonomy" id="55617"/>
    <lineage>
        <taxon>Eukaryota</taxon>
        <taxon>Metazoa</taxon>
        <taxon>Echinodermata</taxon>
        <taxon>Eleutherozoa</taxon>
        <taxon>Asterozoa</taxon>
        <taxon>Ophiuroidea</taxon>
        <taxon>Myophiuroidea</taxon>
        <taxon>Metophiurida</taxon>
        <taxon>Ophintegrida</taxon>
        <taxon>Amphilepidida</taxon>
        <taxon>Ophiurina</taxon>
        <taxon>Gnathophiurina</taxon>
        <taxon>Ophiactoidea</taxon>
        <taxon>Ophiocomidae</taxon>
        <taxon>Ophiocomina</taxon>
    </lineage>
</organism>
<dbReference type="InterPro" id="IPR050269">
    <property type="entry name" value="ComplexI_Subunit6"/>
</dbReference>
<accession>D3H5U7</accession>
<dbReference type="Gene3D" id="1.20.120.1200">
    <property type="entry name" value="NADH-ubiquinone/plastoquinone oxidoreductase chain 6, subunit NuoJ"/>
    <property type="match status" value="1"/>
</dbReference>
<evidence type="ECO:0000256" key="4">
    <source>
        <dbReference type="ARBA" id="ARBA00021095"/>
    </source>
</evidence>
<keyword evidence="15" id="KW-0830">Ubiquinone</keyword>
<dbReference type="PANTHER" id="PTHR11435:SF1">
    <property type="entry name" value="NADH-UBIQUINONE OXIDOREDUCTASE CHAIN 6"/>
    <property type="match status" value="1"/>
</dbReference>
<reference evidence="16" key="1">
    <citation type="journal article" date="2010" name="Mol. Phylogenet. Evol.">
        <title>Mitochondrial genome evolution in Ophiuroidea, Echinoidea, and Holothuroidea: Insights in phylogenetic relationships of Echinodermata.</title>
        <authorList>
            <person name="Perseke M."/>
            <person name="Bernhard D."/>
            <person name="Fritzsch G."/>
            <person name="Bruemmer F."/>
            <person name="Stadler P.F."/>
            <person name="Schlegel M."/>
        </authorList>
    </citation>
    <scope>NUCLEOTIDE SEQUENCE</scope>
</reference>
<keyword evidence="12 15" id="KW-0496">Mitochondrion</keyword>
<keyword evidence="6 15" id="KW-0679">Respiratory chain</keyword>
<name>D3H5U7_9ECHI</name>
<comment type="similarity">
    <text evidence="2 15">Belongs to the complex I subunit 6 family.</text>
</comment>
<dbReference type="AlphaFoldDB" id="D3H5U7"/>
<dbReference type="PANTHER" id="PTHR11435">
    <property type="entry name" value="NADH UBIQUINONE OXIDOREDUCTASE SUBUNIT ND6"/>
    <property type="match status" value="1"/>
</dbReference>
<feature type="transmembrane region" description="Helical" evidence="15">
    <location>
        <begin position="12"/>
        <end position="37"/>
    </location>
</feature>
<keyword evidence="7 15" id="KW-0812">Transmembrane</keyword>
<keyword evidence="5 15" id="KW-0813">Transport</keyword>
<comment type="function">
    <text evidence="15">Core subunit of the mitochondrial membrane respiratory chain NADH dehydrogenase (Complex I) which catalyzes electron transfer from NADH through the respiratory chain, using ubiquinone as an electron acceptor. Essential for the catalytic activity and assembly of complex I.</text>
</comment>
<evidence type="ECO:0000256" key="15">
    <source>
        <dbReference type="RuleBase" id="RU004430"/>
    </source>
</evidence>
<geneLocation type="mitochondrion" evidence="16"/>
<dbReference type="GO" id="GO:0008137">
    <property type="term" value="F:NADH dehydrogenase (ubiquinone) activity"/>
    <property type="evidence" value="ECO:0007669"/>
    <property type="project" value="UniProtKB-UniRule"/>
</dbReference>
<keyword evidence="13 15" id="KW-0472">Membrane</keyword>
<evidence type="ECO:0000256" key="1">
    <source>
        <dbReference type="ARBA" id="ARBA00004225"/>
    </source>
</evidence>
<evidence type="ECO:0000256" key="14">
    <source>
        <dbReference type="ARBA" id="ARBA00049551"/>
    </source>
</evidence>
<evidence type="ECO:0000256" key="2">
    <source>
        <dbReference type="ARBA" id="ARBA00005698"/>
    </source>
</evidence>
<comment type="catalytic activity">
    <reaction evidence="14 15">
        <text>a ubiquinone + NADH + 5 H(+)(in) = a ubiquinol + NAD(+) + 4 H(+)(out)</text>
        <dbReference type="Rhea" id="RHEA:29091"/>
        <dbReference type="Rhea" id="RHEA-COMP:9565"/>
        <dbReference type="Rhea" id="RHEA-COMP:9566"/>
        <dbReference type="ChEBI" id="CHEBI:15378"/>
        <dbReference type="ChEBI" id="CHEBI:16389"/>
        <dbReference type="ChEBI" id="CHEBI:17976"/>
        <dbReference type="ChEBI" id="CHEBI:57540"/>
        <dbReference type="ChEBI" id="CHEBI:57945"/>
        <dbReference type="EC" id="7.1.1.2"/>
    </reaction>
</comment>
<evidence type="ECO:0000256" key="9">
    <source>
        <dbReference type="ARBA" id="ARBA00022982"/>
    </source>
</evidence>
<evidence type="ECO:0000256" key="11">
    <source>
        <dbReference type="ARBA" id="ARBA00023027"/>
    </source>
</evidence>